<proteinExistence type="predicted"/>
<keyword evidence="2" id="KW-1185">Reference proteome</keyword>
<dbReference type="AlphaFoldDB" id="A0A183HC02"/>
<dbReference type="WBParaSite" id="OFLC_0000501301-mRNA-1">
    <property type="protein sequence ID" value="OFLC_0000501301-mRNA-1"/>
    <property type="gene ID" value="OFLC_0000501301"/>
</dbReference>
<reference evidence="3" key="1">
    <citation type="submission" date="2016-06" db="UniProtKB">
        <authorList>
            <consortium name="WormBaseParasite"/>
        </authorList>
    </citation>
    <scope>IDENTIFICATION</scope>
</reference>
<evidence type="ECO:0000313" key="2">
    <source>
        <dbReference type="Proteomes" id="UP000267606"/>
    </source>
</evidence>
<reference evidence="1 2" key="2">
    <citation type="submission" date="2018-11" db="EMBL/GenBank/DDBJ databases">
        <authorList>
            <consortium name="Pathogen Informatics"/>
        </authorList>
    </citation>
    <scope>NUCLEOTIDE SEQUENCE [LARGE SCALE GENOMIC DNA]</scope>
</reference>
<accession>A0A183HC02</accession>
<dbReference type="EMBL" id="UZAJ01004104">
    <property type="protein sequence ID" value="VDO41781.1"/>
    <property type="molecule type" value="Genomic_DNA"/>
</dbReference>
<protein>
    <submittedName>
        <fullName evidence="1 3">Uncharacterized protein</fullName>
    </submittedName>
</protein>
<name>A0A183HC02_9BILA</name>
<dbReference type="Proteomes" id="UP000267606">
    <property type="component" value="Unassembled WGS sequence"/>
</dbReference>
<sequence length="121" mass="14027">MYIIALQQRRSYTDKKACGWRIVNDRNNDSSAGEDGFSDYHPVSLPGTLVSLGVKSMVSLDAARQSTKIIMNDVRLHCREYSVDGWMDELRNSDLYISFKIFKILHIYRKLLNRRRQPSGQ</sequence>
<organism evidence="3">
    <name type="scientific">Onchocerca flexuosa</name>
    <dbReference type="NCBI Taxonomy" id="387005"/>
    <lineage>
        <taxon>Eukaryota</taxon>
        <taxon>Metazoa</taxon>
        <taxon>Ecdysozoa</taxon>
        <taxon>Nematoda</taxon>
        <taxon>Chromadorea</taxon>
        <taxon>Rhabditida</taxon>
        <taxon>Spirurina</taxon>
        <taxon>Spiruromorpha</taxon>
        <taxon>Filarioidea</taxon>
        <taxon>Onchocercidae</taxon>
        <taxon>Onchocerca</taxon>
    </lineage>
</organism>
<evidence type="ECO:0000313" key="1">
    <source>
        <dbReference type="EMBL" id="VDO41781.1"/>
    </source>
</evidence>
<gene>
    <name evidence="1" type="ORF">OFLC_LOCUS5014</name>
</gene>
<evidence type="ECO:0000313" key="3">
    <source>
        <dbReference type="WBParaSite" id="OFLC_0000501301-mRNA-1"/>
    </source>
</evidence>